<dbReference type="AlphaFoldDB" id="X0ZNB6"/>
<name>X0ZNB6_9ZZZZ</name>
<dbReference type="EMBL" id="BART01004442">
    <property type="protein sequence ID" value="GAG70904.1"/>
    <property type="molecule type" value="Genomic_DNA"/>
</dbReference>
<sequence>MSPMNTREELYHMTDKEMARSVVAERLIEGEITIKGAAEVLKLSTRQVKRIKKKVR</sequence>
<evidence type="ECO:0008006" key="2">
    <source>
        <dbReference type="Google" id="ProtNLM"/>
    </source>
</evidence>
<proteinExistence type="predicted"/>
<accession>X0ZNB6</accession>
<protein>
    <recommendedName>
        <fullName evidence="2">Helix-turn-helix domain-containing protein</fullName>
    </recommendedName>
</protein>
<reference evidence="1" key="1">
    <citation type="journal article" date="2014" name="Front. Microbiol.">
        <title>High frequency of phylogenetically diverse reductive dehalogenase-homologous genes in deep subseafloor sedimentary metagenomes.</title>
        <authorList>
            <person name="Kawai M."/>
            <person name="Futagami T."/>
            <person name="Toyoda A."/>
            <person name="Takaki Y."/>
            <person name="Nishi S."/>
            <person name="Hori S."/>
            <person name="Arai W."/>
            <person name="Tsubouchi T."/>
            <person name="Morono Y."/>
            <person name="Uchiyama I."/>
            <person name="Ito T."/>
            <person name="Fujiyama A."/>
            <person name="Inagaki F."/>
            <person name="Takami H."/>
        </authorList>
    </citation>
    <scope>NUCLEOTIDE SEQUENCE</scope>
    <source>
        <strain evidence="1">Expedition CK06-06</strain>
    </source>
</reference>
<comment type="caution">
    <text evidence="1">The sequence shown here is derived from an EMBL/GenBank/DDBJ whole genome shotgun (WGS) entry which is preliminary data.</text>
</comment>
<organism evidence="1">
    <name type="scientific">marine sediment metagenome</name>
    <dbReference type="NCBI Taxonomy" id="412755"/>
    <lineage>
        <taxon>unclassified sequences</taxon>
        <taxon>metagenomes</taxon>
        <taxon>ecological metagenomes</taxon>
    </lineage>
</organism>
<evidence type="ECO:0000313" key="1">
    <source>
        <dbReference type="EMBL" id="GAG70904.1"/>
    </source>
</evidence>
<gene>
    <name evidence="1" type="ORF">S01H4_11143</name>
</gene>